<evidence type="ECO:0000313" key="7">
    <source>
        <dbReference type="EMBL" id="PQO26120.1"/>
    </source>
</evidence>
<feature type="binding site" evidence="6">
    <location>
        <position position="138"/>
    </location>
    <ligand>
        <name>substrate</name>
    </ligand>
</feature>
<organism evidence="7 8">
    <name type="scientific">Blastopirellula marina</name>
    <dbReference type="NCBI Taxonomy" id="124"/>
    <lineage>
        <taxon>Bacteria</taxon>
        <taxon>Pseudomonadati</taxon>
        <taxon>Planctomycetota</taxon>
        <taxon>Planctomycetia</taxon>
        <taxon>Pirellulales</taxon>
        <taxon>Pirellulaceae</taxon>
        <taxon>Blastopirellula</taxon>
    </lineage>
</organism>
<dbReference type="NCBIfam" id="TIGR03814">
    <property type="entry name" value="Gln_ase"/>
    <property type="match status" value="1"/>
</dbReference>
<protein>
    <recommendedName>
        <fullName evidence="3 6">Glutaminase</fullName>
        <ecNumber evidence="3 6">3.5.1.2</ecNumber>
    </recommendedName>
</protein>
<dbReference type="SUPFAM" id="SSF56601">
    <property type="entry name" value="beta-lactamase/transpeptidase-like"/>
    <property type="match status" value="1"/>
</dbReference>
<dbReference type="HAMAP" id="MF_00313">
    <property type="entry name" value="Glutaminase"/>
    <property type="match status" value="1"/>
</dbReference>
<comment type="caution">
    <text evidence="7">The sequence shown here is derived from an EMBL/GenBank/DDBJ whole genome shotgun (WGS) entry which is preliminary data.</text>
</comment>
<feature type="binding site" evidence="6">
    <location>
        <position position="88"/>
    </location>
    <ligand>
        <name>substrate</name>
    </ligand>
</feature>
<dbReference type="Pfam" id="PF04960">
    <property type="entry name" value="Glutaminase"/>
    <property type="match status" value="1"/>
</dbReference>
<evidence type="ECO:0000256" key="2">
    <source>
        <dbReference type="ARBA" id="ARBA00011881"/>
    </source>
</evidence>
<dbReference type="Proteomes" id="UP000240009">
    <property type="component" value="Unassembled WGS sequence"/>
</dbReference>
<dbReference type="EC" id="3.5.1.2" evidence="3 6"/>
<accession>A0A2S8F1V5</accession>
<feature type="binding site" evidence="6">
    <location>
        <position position="283"/>
    </location>
    <ligand>
        <name>substrate</name>
    </ligand>
</feature>
<evidence type="ECO:0000256" key="6">
    <source>
        <dbReference type="HAMAP-Rule" id="MF_00313"/>
    </source>
</evidence>
<dbReference type="GO" id="GO:0004359">
    <property type="term" value="F:glutaminase activity"/>
    <property type="evidence" value="ECO:0007669"/>
    <property type="project" value="UniProtKB-UniRule"/>
</dbReference>
<feature type="binding site" evidence="6">
    <location>
        <position position="213"/>
    </location>
    <ligand>
        <name>substrate</name>
    </ligand>
</feature>
<dbReference type="GO" id="GO:0006537">
    <property type="term" value="P:glutamate biosynthetic process"/>
    <property type="evidence" value="ECO:0007669"/>
    <property type="project" value="TreeGrafter"/>
</dbReference>
<sequence>MNSSQNGTDEPLSHLDALLTRMKSAASPLREVLREIHAKYASLDDGVVASYIPELAKANPAWFGISAVSVQGQAIDVGDSDQQFTIQSASKPFMFGLALEDHGREHVLSKIGVQPIGEAFNSITLDQVANRPFNPMINAGAIAAADLVDGKDYPERVTRMIEMFGRYCGRTVYVDNSVFTSERMTGHRNRAIGHLMLNFDMVSDRLDETLELYFQQCSLLVTCHDLAVMGATLANGGVNPITGVRAIDAEYVKDLLSVMHTCGMYDYAGEWAYRIGIPAKSGVGGGIVAVIPGQGGIGTFSPKLDVKGNSVRGIKVFEELAQKFGLHVFEADDKKKSLISQFSPPK</sequence>
<dbReference type="PANTHER" id="PTHR12544:SF29">
    <property type="entry name" value="GLUTAMINASE"/>
    <property type="match status" value="1"/>
</dbReference>
<feature type="binding site" evidence="6">
    <location>
        <position position="182"/>
    </location>
    <ligand>
        <name>substrate</name>
    </ligand>
</feature>
<keyword evidence="6" id="KW-0007">Acetylation</keyword>
<evidence type="ECO:0000256" key="5">
    <source>
        <dbReference type="ARBA" id="ARBA00049534"/>
    </source>
</evidence>
<keyword evidence="4 6" id="KW-0378">Hydrolase</keyword>
<dbReference type="FunFam" id="3.40.710.10:FF:000005">
    <property type="entry name" value="Glutaminase"/>
    <property type="match status" value="1"/>
</dbReference>
<evidence type="ECO:0000256" key="3">
    <source>
        <dbReference type="ARBA" id="ARBA00012918"/>
    </source>
</evidence>
<dbReference type="EMBL" id="PUIA01000069">
    <property type="protein sequence ID" value="PQO26120.1"/>
    <property type="molecule type" value="Genomic_DNA"/>
</dbReference>
<dbReference type="InterPro" id="IPR015868">
    <property type="entry name" value="Glutaminase"/>
</dbReference>
<comment type="catalytic activity">
    <reaction evidence="5 6">
        <text>L-glutamine + H2O = L-glutamate + NH4(+)</text>
        <dbReference type="Rhea" id="RHEA:15889"/>
        <dbReference type="ChEBI" id="CHEBI:15377"/>
        <dbReference type="ChEBI" id="CHEBI:28938"/>
        <dbReference type="ChEBI" id="CHEBI:29985"/>
        <dbReference type="ChEBI" id="CHEBI:58359"/>
        <dbReference type="EC" id="3.5.1.2"/>
    </reaction>
</comment>
<dbReference type="Gene3D" id="3.40.710.10">
    <property type="entry name" value="DD-peptidase/beta-lactamase superfamily"/>
    <property type="match status" value="1"/>
</dbReference>
<feature type="binding site" evidence="6">
    <location>
        <position position="265"/>
    </location>
    <ligand>
        <name>substrate</name>
    </ligand>
</feature>
<proteinExistence type="inferred from homology"/>
<dbReference type="InterPro" id="IPR012338">
    <property type="entry name" value="Beta-lactam/transpept-like"/>
</dbReference>
<dbReference type="PANTHER" id="PTHR12544">
    <property type="entry name" value="GLUTAMINASE"/>
    <property type="match status" value="1"/>
</dbReference>
<name>A0A2S8F1V5_9BACT</name>
<dbReference type="AlphaFoldDB" id="A0A2S8F1V5"/>
<dbReference type="OrthoDB" id="9788822at2"/>
<gene>
    <name evidence="6 7" type="primary">glsA</name>
    <name evidence="7" type="ORF">C5Y96_21975</name>
</gene>
<feature type="binding site" evidence="6">
    <location>
        <position position="189"/>
    </location>
    <ligand>
        <name>substrate</name>
    </ligand>
</feature>
<evidence type="ECO:0000313" key="8">
    <source>
        <dbReference type="Proteomes" id="UP000240009"/>
    </source>
</evidence>
<reference evidence="7 8" key="1">
    <citation type="submission" date="2018-02" db="EMBL/GenBank/DDBJ databases">
        <title>Comparative genomes isolates from brazilian mangrove.</title>
        <authorList>
            <person name="Araujo J.E."/>
            <person name="Taketani R.G."/>
            <person name="Silva M.C.P."/>
            <person name="Loureco M.V."/>
            <person name="Andreote F.D."/>
        </authorList>
    </citation>
    <scope>NUCLEOTIDE SEQUENCE [LARGE SCALE GENOMIC DNA]</scope>
    <source>
        <strain evidence="7 8">HEX-2 MGV</strain>
    </source>
</reference>
<evidence type="ECO:0000256" key="4">
    <source>
        <dbReference type="ARBA" id="ARBA00022801"/>
    </source>
</evidence>
<dbReference type="GO" id="GO:0006543">
    <property type="term" value="P:L-glutamine catabolic process"/>
    <property type="evidence" value="ECO:0007669"/>
    <property type="project" value="TreeGrafter"/>
</dbReference>
<comment type="similarity">
    <text evidence="1 6">Belongs to the glutaminase family.</text>
</comment>
<dbReference type="RefSeq" id="WP_105357878.1">
    <property type="nucleotide sequence ID" value="NZ_PUIA01000069.1"/>
</dbReference>
<evidence type="ECO:0000256" key="1">
    <source>
        <dbReference type="ARBA" id="ARBA00011076"/>
    </source>
</evidence>
<comment type="subunit">
    <text evidence="2 6">Homotetramer.</text>
</comment>